<evidence type="ECO:0000313" key="3">
    <source>
        <dbReference type="Proteomes" id="UP001501588"/>
    </source>
</evidence>
<accession>A0ABP3R723</accession>
<proteinExistence type="predicted"/>
<dbReference type="InterPro" id="IPR012349">
    <property type="entry name" value="Split_barrel_FMN-bd"/>
</dbReference>
<dbReference type="SUPFAM" id="SSF50475">
    <property type="entry name" value="FMN-binding split barrel"/>
    <property type="match status" value="1"/>
</dbReference>
<dbReference type="PANTHER" id="PTHR42815:SF2">
    <property type="entry name" value="FAD-BINDING, PUTATIVE (AFU_ORTHOLOGUE AFUA_6G07600)-RELATED"/>
    <property type="match status" value="1"/>
</dbReference>
<dbReference type="Gene3D" id="2.30.110.10">
    <property type="entry name" value="Electron Transport, Fmn-binding Protein, Chain A"/>
    <property type="match status" value="1"/>
</dbReference>
<protein>
    <submittedName>
        <fullName evidence="2">Pyridoxamine 5'-phosphate oxidase family protein</fullName>
    </submittedName>
</protein>
<comment type="caution">
    <text evidence="2">The sequence shown here is derived from an EMBL/GenBank/DDBJ whole genome shotgun (WGS) entry which is preliminary data.</text>
</comment>
<dbReference type="Proteomes" id="UP001501588">
    <property type="component" value="Unassembled WGS sequence"/>
</dbReference>
<evidence type="ECO:0000256" key="1">
    <source>
        <dbReference type="SAM" id="MobiDB-lite"/>
    </source>
</evidence>
<name>A0ABP3R723_9PROT</name>
<feature type="region of interest" description="Disordered" evidence="1">
    <location>
        <begin position="1"/>
        <end position="41"/>
    </location>
</feature>
<reference evidence="3" key="1">
    <citation type="journal article" date="2019" name="Int. J. Syst. Evol. Microbiol.">
        <title>The Global Catalogue of Microorganisms (GCM) 10K type strain sequencing project: providing services to taxonomists for standard genome sequencing and annotation.</title>
        <authorList>
            <consortium name="The Broad Institute Genomics Platform"/>
            <consortium name="The Broad Institute Genome Sequencing Center for Infectious Disease"/>
            <person name="Wu L."/>
            <person name="Ma J."/>
        </authorList>
    </citation>
    <scope>NUCLEOTIDE SEQUENCE [LARGE SCALE GENOMIC DNA]</scope>
    <source>
        <strain evidence="3">JCM 9933</strain>
    </source>
</reference>
<keyword evidence="3" id="KW-1185">Reference proteome</keyword>
<gene>
    <name evidence="2" type="ORF">GCM10009416_46090</name>
</gene>
<evidence type="ECO:0000313" key="2">
    <source>
        <dbReference type="EMBL" id="GAA0603178.1"/>
    </source>
</evidence>
<sequence length="209" mass="23165">MTNRYHETAFTPAVRRLQERAGSRGAYADPDGKRPPNDRFGPREAQFIGERDGFYLATVSEAGWPYVQFRGGPTGFARVLDEGALGWADFRGNQQFVSAGNASAGGGRASLILMDYPNRRRLKLFGHLSFTDAEEAPDLLARLAVPGYRAKADRAAVLRLVGFDWNCPQHIPQRFTLDELGDALAPVRGRMAALEEENRALRMRLGDPD</sequence>
<dbReference type="PANTHER" id="PTHR42815">
    <property type="entry name" value="FAD-BINDING, PUTATIVE (AFU_ORTHOLOGUE AFUA_6G07600)-RELATED"/>
    <property type="match status" value="1"/>
</dbReference>
<organism evidence="2 3">
    <name type="scientific">Craurococcus roseus</name>
    <dbReference type="NCBI Taxonomy" id="77585"/>
    <lineage>
        <taxon>Bacteria</taxon>
        <taxon>Pseudomonadati</taxon>
        <taxon>Pseudomonadota</taxon>
        <taxon>Alphaproteobacteria</taxon>
        <taxon>Acetobacterales</taxon>
        <taxon>Acetobacteraceae</taxon>
        <taxon>Craurococcus</taxon>
    </lineage>
</organism>
<feature type="compositionally biased region" description="Basic and acidic residues" evidence="1">
    <location>
        <begin position="30"/>
        <end position="41"/>
    </location>
</feature>
<dbReference type="EMBL" id="BAAAFZ010000088">
    <property type="protein sequence ID" value="GAA0603178.1"/>
    <property type="molecule type" value="Genomic_DNA"/>
</dbReference>
<dbReference type="RefSeq" id="WP_343897780.1">
    <property type="nucleotide sequence ID" value="NZ_BAAAFZ010000088.1"/>
</dbReference>